<dbReference type="AlphaFoldDB" id="A0A9D5GVB4"/>
<name>A0A9D5GVB4_PEA</name>
<gene>
    <name evidence="1" type="ORF">KIW84_011848</name>
</gene>
<sequence length="135" mass="14885">MTNGNDEAHSEKYLIHEWLRFGFVLRRFILADRLGVSNAFLDEDLFLFLFFASNNVGVLVLNGVSRPFIGATSLTTTSEPTVCNSPPSSLLTMCFSDFKDLCTIGFVAGVDSKDGLSFVGHSFFKCPLGVPFLIF</sequence>
<reference evidence="1 2" key="1">
    <citation type="journal article" date="2022" name="Nat. Genet.">
        <title>Improved pea reference genome and pan-genome highlight genomic features and evolutionary characteristics.</title>
        <authorList>
            <person name="Yang T."/>
            <person name="Liu R."/>
            <person name="Luo Y."/>
            <person name="Hu S."/>
            <person name="Wang D."/>
            <person name="Wang C."/>
            <person name="Pandey M.K."/>
            <person name="Ge S."/>
            <person name="Xu Q."/>
            <person name="Li N."/>
            <person name="Li G."/>
            <person name="Huang Y."/>
            <person name="Saxena R.K."/>
            <person name="Ji Y."/>
            <person name="Li M."/>
            <person name="Yan X."/>
            <person name="He Y."/>
            <person name="Liu Y."/>
            <person name="Wang X."/>
            <person name="Xiang C."/>
            <person name="Varshney R.K."/>
            <person name="Ding H."/>
            <person name="Gao S."/>
            <person name="Zong X."/>
        </authorList>
    </citation>
    <scope>NUCLEOTIDE SEQUENCE [LARGE SCALE GENOMIC DNA]</scope>
    <source>
        <strain evidence="1 2">cv. Zhongwan 6</strain>
    </source>
</reference>
<accession>A0A9D5GVB4</accession>
<keyword evidence="2" id="KW-1185">Reference proteome</keyword>
<evidence type="ECO:0000313" key="1">
    <source>
        <dbReference type="EMBL" id="KAI5442966.1"/>
    </source>
</evidence>
<comment type="caution">
    <text evidence="1">The sequence shown here is derived from an EMBL/GenBank/DDBJ whole genome shotgun (WGS) entry which is preliminary data.</text>
</comment>
<organism evidence="1 2">
    <name type="scientific">Pisum sativum</name>
    <name type="common">Garden pea</name>
    <name type="synonym">Lathyrus oleraceus</name>
    <dbReference type="NCBI Taxonomy" id="3888"/>
    <lineage>
        <taxon>Eukaryota</taxon>
        <taxon>Viridiplantae</taxon>
        <taxon>Streptophyta</taxon>
        <taxon>Embryophyta</taxon>
        <taxon>Tracheophyta</taxon>
        <taxon>Spermatophyta</taxon>
        <taxon>Magnoliopsida</taxon>
        <taxon>eudicotyledons</taxon>
        <taxon>Gunneridae</taxon>
        <taxon>Pentapetalae</taxon>
        <taxon>rosids</taxon>
        <taxon>fabids</taxon>
        <taxon>Fabales</taxon>
        <taxon>Fabaceae</taxon>
        <taxon>Papilionoideae</taxon>
        <taxon>50 kb inversion clade</taxon>
        <taxon>NPAAA clade</taxon>
        <taxon>Hologalegina</taxon>
        <taxon>IRL clade</taxon>
        <taxon>Fabeae</taxon>
        <taxon>Lathyrus</taxon>
    </lineage>
</organism>
<evidence type="ECO:0000313" key="2">
    <source>
        <dbReference type="Proteomes" id="UP001058974"/>
    </source>
</evidence>
<dbReference type="EMBL" id="JAMSHJ010000001">
    <property type="protein sequence ID" value="KAI5442966.1"/>
    <property type="molecule type" value="Genomic_DNA"/>
</dbReference>
<dbReference type="Proteomes" id="UP001058974">
    <property type="component" value="Chromosome 1"/>
</dbReference>
<proteinExistence type="predicted"/>
<protein>
    <submittedName>
        <fullName evidence="1">Uncharacterized protein</fullName>
    </submittedName>
</protein>
<dbReference type="Gramene" id="Psat01G0184800-T1">
    <property type="protein sequence ID" value="KAI5442966.1"/>
    <property type="gene ID" value="KIW84_011848"/>
</dbReference>